<evidence type="ECO:0000313" key="1">
    <source>
        <dbReference type="EMBL" id="KDP46097.1"/>
    </source>
</evidence>
<reference evidence="1 2" key="1">
    <citation type="journal article" date="2014" name="PLoS ONE">
        <title>Global Analysis of Gene Expression Profiles in Physic Nut (Jatropha curcas L.) Seedlings Exposed to Salt Stress.</title>
        <authorList>
            <person name="Zhang L."/>
            <person name="Zhang C."/>
            <person name="Wu P."/>
            <person name="Chen Y."/>
            <person name="Li M."/>
            <person name="Jiang H."/>
            <person name="Wu G."/>
        </authorList>
    </citation>
    <scope>NUCLEOTIDE SEQUENCE [LARGE SCALE GENOMIC DNA]</scope>
    <source>
        <strain evidence="2">cv. GZQX0401</strain>
        <tissue evidence="1">Young leaves</tissue>
    </source>
</reference>
<proteinExistence type="predicted"/>
<dbReference type="AlphaFoldDB" id="A0A067LCG2"/>
<dbReference type="EMBL" id="KK914220">
    <property type="protein sequence ID" value="KDP46097.1"/>
    <property type="molecule type" value="Genomic_DNA"/>
</dbReference>
<gene>
    <name evidence="1" type="ORF">JCGZ_06608</name>
</gene>
<protein>
    <submittedName>
        <fullName evidence="1">Uncharacterized protein</fullName>
    </submittedName>
</protein>
<evidence type="ECO:0000313" key="2">
    <source>
        <dbReference type="Proteomes" id="UP000027138"/>
    </source>
</evidence>
<sequence length="120" mass="13210">MMARLSRTARTIAPLTAGHAKVSDRRRLTSGSSWFVIVRFGIRTSFLGDGASRVVLNSELAGVGMDSQRKCKRCATIGVPVWLWQSSARAKMVAVWVAVKFSSQGRRKRSGIFPNSPPKF</sequence>
<keyword evidence="2" id="KW-1185">Reference proteome</keyword>
<accession>A0A067LCG2</accession>
<dbReference type="Proteomes" id="UP000027138">
    <property type="component" value="Unassembled WGS sequence"/>
</dbReference>
<organism evidence="1 2">
    <name type="scientific">Jatropha curcas</name>
    <name type="common">Barbados nut</name>
    <dbReference type="NCBI Taxonomy" id="180498"/>
    <lineage>
        <taxon>Eukaryota</taxon>
        <taxon>Viridiplantae</taxon>
        <taxon>Streptophyta</taxon>
        <taxon>Embryophyta</taxon>
        <taxon>Tracheophyta</taxon>
        <taxon>Spermatophyta</taxon>
        <taxon>Magnoliopsida</taxon>
        <taxon>eudicotyledons</taxon>
        <taxon>Gunneridae</taxon>
        <taxon>Pentapetalae</taxon>
        <taxon>rosids</taxon>
        <taxon>fabids</taxon>
        <taxon>Malpighiales</taxon>
        <taxon>Euphorbiaceae</taxon>
        <taxon>Crotonoideae</taxon>
        <taxon>Jatropheae</taxon>
        <taxon>Jatropha</taxon>
    </lineage>
</organism>
<name>A0A067LCG2_JATCU</name>